<evidence type="ECO:0000256" key="3">
    <source>
        <dbReference type="ARBA" id="ARBA00022741"/>
    </source>
</evidence>
<dbReference type="SUPFAM" id="SSF52540">
    <property type="entry name" value="P-loop containing nucleoside triphosphate hydrolases"/>
    <property type="match status" value="1"/>
</dbReference>
<evidence type="ECO:0000256" key="7">
    <source>
        <dbReference type="PIRSR" id="PIRSR606689-1"/>
    </source>
</evidence>
<dbReference type="EMBL" id="LHPG02000011">
    <property type="protein sequence ID" value="PRW45742.1"/>
    <property type="molecule type" value="Genomic_DNA"/>
</dbReference>
<keyword evidence="8" id="KW-0479">Metal-binding</keyword>
<evidence type="ECO:0000256" key="6">
    <source>
        <dbReference type="ARBA" id="ARBA00026198"/>
    </source>
</evidence>
<dbReference type="PROSITE" id="PS51417">
    <property type="entry name" value="ARF"/>
    <property type="match status" value="1"/>
</dbReference>
<dbReference type="Gene3D" id="3.40.50.300">
    <property type="entry name" value="P-loop containing nucleotide triphosphate hydrolases"/>
    <property type="match status" value="1"/>
</dbReference>
<evidence type="ECO:0000256" key="2">
    <source>
        <dbReference type="ARBA" id="ARBA00022707"/>
    </source>
</evidence>
<feature type="binding site" evidence="7">
    <location>
        <begin position="23"/>
        <end position="30"/>
    </location>
    <ligand>
        <name>GTP</name>
        <dbReference type="ChEBI" id="CHEBI:37565"/>
    </ligand>
</feature>
<comment type="caution">
    <text evidence="10">The sequence shown here is derived from an EMBL/GenBank/DDBJ whole genome shotgun (WGS) entry which is preliminary data.</text>
</comment>
<evidence type="ECO:0000256" key="9">
    <source>
        <dbReference type="RuleBase" id="RU003925"/>
    </source>
</evidence>
<dbReference type="GO" id="GO:0005525">
    <property type="term" value="F:GTP binding"/>
    <property type="evidence" value="ECO:0007669"/>
    <property type="project" value="UniProtKB-KW"/>
</dbReference>
<dbReference type="GO" id="GO:0003924">
    <property type="term" value="F:GTPase activity"/>
    <property type="evidence" value="ECO:0007669"/>
    <property type="project" value="InterPro"/>
</dbReference>
<dbReference type="InterPro" id="IPR027417">
    <property type="entry name" value="P-loop_NTPase"/>
</dbReference>
<accession>A0A2P6TN31</accession>
<dbReference type="InterPro" id="IPR005225">
    <property type="entry name" value="Small_GTP-bd"/>
</dbReference>
<keyword evidence="2" id="KW-0519">Myristate</keyword>
<feature type="binding site" evidence="7">
    <location>
        <position position="69"/>
    </location>
    <ligand>
        <name>GTP</name>
        <dbReference type="ChEBI" id="CHEBI:37565"/>
    </ligand>
</feature>
<dbReference type="SMART" id="SM00178">
    <property type="entry name" value="SAR"/>
    <property type="match status" value="1"/>
</dbReference>
<dbReference type="NCBIfam" id="TIGR00231">
    <property type="entry name" value="small_GTP"/>
    <property type="match status" value="1"/>
</dbReference>
<dbReference type="SMART" id="SM00177">
    <property type="entry name" value="ARF"/>
    <property type="match status" value="1"/>
</dbReference>
<dbReference type="InterPro" id="IPR006689">
    <property type="entry name" value="Small_GTPase_ARF/SAR"/>
</dbReference>
<sequence length="184" mass="20404">MGLLSIIRKTKLKEHEMRLLLVGLDNAGKTTIVKRISGEDASTVSPTLGFNIKTLEFAGYQLNVWDVGGQRSLRPYWRNYFEATDGLVWVVDSTDRRRLADCAEELARLLQEERLAGATLLIMANKQDVPGALGADAIREALRLDALVGRQWSIVACSAVDGSGLLEGFEWLVKDIAARIYLLE</sequence>
<dbReference type="AlphaFoldDB" id="A0A2P6TN31"/>
<dbReference type="CDD" id="cd04154">
    <property type="entry name" value="Arl2"/>
    <property type="match status" value="1"/>
</dbReference>
<comment type="similarity">
    <text evidence="1 9">Belongs to the small GTPase superfamily. Arf family.</text>
</comment>
<dbReference type="OrthoDB" id="2011769at2759"/>
<proteinExistence type="inferred from homology"/>
<dbReference type="FunFam" id="3.40.50.300:FF:000393">
    <property type="entry name" value="ADP-ribosylation factor-like 2, arl2"/>
    <property type="match status" value="1"/>
</dbReference>
<evidence type="ECO:0000256" key="1">
    <source>
        <dbReference type="ARBA" id="ARBA00010290"/>
    </source>
</evidence>
<evidence type="ECO:0000313" key="11">
    <source>
        <dbReference type="Proteomes" id="UP000239899"/>
    </source>
</evidence>
<feature type="binding site" evidence="7">
    <location>
        <begin position="125"/>
        <end position="128"/>
    </location>
    <ligand>
        <name>GTP</name>
        <dbReference type="ChEBI" id="CHEBI:37565"/>
    </ligand>
</feature>
<protein>
    <recommendedName>
        <fullName evidence="6">ADP-ribosylation factor-like protein 2</fullName>
    </recommendedName>
</protein>
<dbReference type="InterPro" id="IPR044612">
    <property type="entry name" value="ARL2/3"/>
</dbReference>
<keyword evidence="8" id="KW-0460">Magnesium</keyword>
<dbReference type="SMART" id="SM00175">
    <property type="entry name" value="RAB"/>
    <property type="match status" value="1"/>
</dbReference>
<keyword evidence="3 7" id="KW-0547">Nucleotide-binding</keyword>
<dbReference type="PRINTS" id="PR00328">
    <property type="entry name" value="SAR1GTPBP"/>
</dbReference>
<reference evidence="10 11" key="1">
    <citation type="journal article" date="2018" name="Plant J.">
        <title>Genome sequences of Chlorella sorokiniana UTEX 1602 and Micractinium conductrix SAG 241.80: implications to maltose excretion by a green alga.</title>
        <authorList>
            <person name="Arriola M.B."/>
            <person name="Velmurugan N."/>
            <person name="Zhang Y."/>
            <person name="Plunkett M.H."/>
            <person name="Hondzo H."/>
            <person name="Barney B.M."/>
        </authorList>
    </citation>
    <scope>NUCLEOTIDE SEQUENCE [LARGE SCALE GENOMIC DNA]</scope>
    <source>
        <strain evidence="11">UTEX 1602</strain>
    </source>
</reference>
<dbReference type="PANTHER" id="PTHR45697">
    <property type="entry name" value="ADP-RIBOSYLATION FACTOR-LIKE PROTEIN 2-RELATED"/>
    <property type="match status" value="1"/>
</dbReference>
<dbReference type="Proteomes" id="UP000239899">
    <property type="component" value="Unassembled WGS sequence"/>
</dbReference>
<feature type="binding site" evidence="8">
    <location>
        <position position="47"/>
    </location>
    <ligand>
        <name>Mg(2+)</name>
        <dbReference type="ChEBI" id="CHEBI:18420"/>
    </ligand>
</feature>
<evidence type="ECO:0000256" key="8">
    <source>
        <dbReference type="PIRSR" id="PIRSR606689-2"/>
    </source>
</evidence>
<dbReference type="InterPro" id="IPR045873">
    <property type="entry name" value="Arl2"/>
</dbReference>
<dbReference type="STRING" id="3076.A0A2P6TN31"/>
<keyword evidence="5" id="KW-0449">Lipoprotein</keyword>
<evidence type="ECO:0000256" key="5">
    <source>
        <dbReference type="ARBA" id="ARBA00023288"/>
    </source>
</evidence>
<keyword evidence="11" id="KW-1185">Reference proteome</keyword>
<feature type="binding site" evidence="8">
    <location>
        <position position="30"/>
    </location>
    <ligand>
        <name>Mg(2+)</name>
        <dbReference type="ChEBI" id="CHEBI:18420"/>
    </ligand>
</feature>
<dbReference type="GO" id="GO:0046872">
    <property type="term" value="F:metal ion binding"/>
    <property type="evidence" value="ECO:0007669"/>
    <property type="project" value="UniProtKB-KW"/>
</dbReference>
<organism evidence="10 11">
    <name type="scientific">Chlorella sorokiniana</name>
    <name type="common">Freshwater green alga</name>
    <dbReference type="NCBI Taxonomy" id="3076"/>
    <lineage>
        <taxon>Eukaryota</taxon>
        <taxon>Viridiplantae</taxon>
        <taxon>Chlorophyta</taxon>
        <taxon>core chlorophytes</taxon>
        <taxon>Trebouxiophyceae</taxon>
        <taxon>Chlorellales</taxon>
        <taxon>Chlorellaceae</taxon>
        <taxon>Chlorella clade</taxon>
        <taxon>Chlorella</taxon>
    </lineage>
</organism>
<dbReference type="Pfam" id="PF00025">
    <property type="entry name" value="Arf"/>
    <property type="match status" value="1"/>
</dbReference>
<gene>
    <name evidence="10" type="ORF">C2E21_5800</name>
</gene>
<name>A0A2P6TN31_CHLSO</name>
<keyword evidence="4 7" id="KW-0342">GTP-binding</keyword>
<evidence type="ECO:0000313" key="10">
    <source>
        <dbReference type="EMBL" id="PRW45742.1"/>
    </source>
</evidence>
<evidence type="ECO:0000256" key="4">
    <source>
        <dbReference type="ARBA" id="ARBA00023134"/>
    </source>
</evidence>